<organism evidence="11 12">
    <name type="scientific">Pneumocystis carinii (strain B80)</name>
    <name type="common">Rat pneumocystis pneumonia agent</name>
    <name type="synonym">Pneumocystis carinii f. sp. carinii</name>
    <dbReference type="NCBI Taxonomy" id="1408658"/>
    <lineage>
        <taxon>Eukaryota</taxon>
        <taxon>Fungi</taxon>
        <taxon>Dikarya</taxon>
        <taxon>Ascomycota</taxon>
        <taxon>Taphrinomycotina</taxon>
        <taxon>Pneumocystomycetes</taxon>
        <taxon>Pneumocystaceae</taxon>
        <taxon>Pneumocystis</taxon>
    </lineage>
</organism>
<dbReference type="OrthoDB" id="654211at2759"/>
<comment type="subcellular location">
    <subcellularLocation>
        <location evidence="1">Nucleus</location>
    </subcellularLocation>
</comment>
<dbReference type="GeneID" id="28937777"/>
<keyword evidence="4 9" id="KW-0863">Zinc-finger</keyword>
<dbReference type="AlphaFoldDB" id="A0A0W4ZCX1"/>
<dbReference type="VEuPathDB" id="FungiDB:T552_03056"/>
<feature type="domain" description="C2H2-type" evidence="10">
    <location>
        <begin position="19"/>
        <end position="48"/>
    </location>
</feature>
<evidence type="ECO:0000256" key="6">
    <source>
        <dbReference type="ARBA" id="ARBA00023015"/>
    </source>
</evidence>
<dbReference type="GO" id="GO:0008270">
    <property type="term" value="F:zinc ion binding"/>
    <property type="evidence" value="ECO:0007669"/>
    <property type="project" value="UniProtKB-KW"/>
</dbReference>
<dbReference type="GO" id="GO:0000978">
    <property type="term" value="F:RNA polymerase II cis-regulatory region sequence-specific DNA binding"/>
    <property type="evidence" value="ECO:0007669"/>
    <property type="project" value="TreeGrafter"/>
</dbReference>
<comment type="caution">
    <text evidence="11">The sequence shown here is derived from an EMBL/GenBank/DDBJ whole genome shotgun (WGS) entry which is preliminary data.</text>
</comment>
<dbReference type="PANTHER" id="PTHR47428:SF1">
    <property type="entry name" value="REGULATORY PROTEIN MIG1-RELATED"/>
    <property type="match status" value="1"/>
</dbReference>
<keyword evidence="6" id="KW-0805">Transcription regulation</keyword>
<evidence type="ECO:0000256" key="4">
    <source>
        <dbReference type="ARBA" id="ARBA00022771"/>
    </source>
</evidence>
<dbReference type="GO" id="GO:0005634">
    <property type="term" value="C:nucleus"/>
    <property type="evidence" value="ECO:0007669"/>
    <property type="project" value="UniProtKB-SubCell"/>
</dbReference>
<evidence type="ECO:0000256" key="1">
    <source>
        <dbReference type="ARBA" id="ARBA00004123"/>
    </source>
</evidence>
<dbReference type="PROSITE" id="PS50157">
    <property type="entry name" value="ZINC_FINGER_C2H2_2"/>
    <property type="match status" value="1"/>
</dbReference>
<dbReference type="Gene3D" id="3.30.160.60">
    <property type="entry name" value="Classic Zinc Finger"/>
    <property type="match status" value="1"/>
</dbReference>
<dbReference type="GO" id="GO:0005737">
    <property type="term" value="C:cytoplasm"/>
    <property type="evidence" value="ECO:0007669"/>
    <property type="project" value="TreeGrafter"/>
</dbReference>
<reference evidence="12" key="1">
    <citation type="journal article" date="2016" name="Nat. Commun.">
        <title>Genome analysis of three Pneumocystis species reveals adaptation mechanisms to life exclusively in mammalian hosts.</title>
        <authorList>
            <person name="Ma L."/>
            <person name="Chen Z."/>
            <person name="Huang D.W."/>
            <person name="Kutty G."/>
            <person name="Ishihara M."/>
            <person name="Wang H."/>
            <person name="Abouelleil A."/>
            <person name="Bishop L."/>
            <person name="Davey E."/>
            <person name="Deng R."/>
            <person name="Deng X."/>
            <person name="Fan L."/>
            <person name="Fantoni G."/>
            <person name="Fitzgerald M."/>
            <person name="Gogineni E."/>
            <person name="Goldberg J.M."/>
            <person name="Handley G."/>
            <person name="Hu X."/>
            <person name="Huber C."/>
            <person name="Jiao X."/>
            <person name="Jones K."/>
            <person name="Levin J.Z."/>
            <person name="Liu Y."/>
            <person name="Macdonald P."/>
            <person name="Melnikov A."/>
            <person name="Raley C."/>
            <person name="Sassi M."/>
            <person name="Sherman B.T."/>
            <person name="Song X."/>
            <person name="Sykes S."/>
            <person name="Tran B."/>
            <person name="Walsh L."/>
            <person name="Xia Y."/>
            <person name="Yang J."/>
            <person name="Young S."/>
            <person name="Zeng Q."/>
            <person name="Zheng X."/>
            <person name="Stephens R."/>
            <person name="Nusbaum C."/>
            <person name="Birren B.W."/>
            <person name="Azadi P."/>
            <person name="Lempicki R.A."/>
            <person name="Cuomo C.A."/>
            <person name="Kovacs J.A."/>
        </authorList>
    </citation>
    <scope>NUCLEOTIDE SEQUENCE [LARGE SCALE GENOMIC DNA]</scope>
    <source>
        <strain evidence="12">B80</strain>
    </source>
</reference>
<evidence type="ECO:0000313" key="11">
    <source>
        <dbReference type="EMBL" id="KTW26165.1"/>
    </source>
</evidence>
<name>A0A0W4ZCX1_PNEC8</name>
<keyword evidence="3" id="KW-0677">Repeat</keyword>
<evidence type="ECO:0000259" key="10">
    <source>
        <dbReference type="PROSITE" id="PS50157"/>
    </source>
</evidence>
<evidence type="ECO:0000256" key="8">
    <source>
        <dbReference type="ARBA" id="ARBA00023242"/>
    </source>
</evidence>
<evidence type="ECO:0000256" key="9">
    <source>
        <dbReference type="PROSITE-ProRule" id="PRU00042"/>
    </source>
</evidence>
<evidence type="ECO:0000256" key="2">
    <source>
        <dbReference type="ARBA" id="ARBA00022723"/>
    </source>
</evidence>
<dbReference type="InterPro" id="IPR013087">
    <property type="entry name" value="Znf_C2H2_type"/>
</dbReference>
<dbReference type="InterPro" id="IPR051007">
    <property type="entry name" value="creA/MIG_C2H2-ZnF"/>
</dbReference>
<evidence type="ECO:0000256" key="5">
    <source>
        <dbReference type="ARBA" id="ARBA00022833"/>
    </source>
</evidence>
<dbReference type="EMBL" id="LFVZ01000014">
    <property type="protein sequence ID" value="KTW26165.1"/>
    <property type="molecule type" value="Genomic_DNA"/>
</dbReference>
<accession>A0A0W4ZCX1</accession>
<protein>
    <submittedName>
        <fullName evidence="11">DNA-binding protein creA</fullName>
    </submittedName>
</protein>
<keyword evidence="11" id="KW-0238">DNA-binding</keyword>
<keyword evidence="8" id="KW-0539">Nucleus</keyword>
<dbReference type="GO" id="GO:0000433">
    <property type="term" value="P:carbon catabolite repression of transcription from RNA polymerase II promoter by glucose"/>
    <property type="evidence" value="ECO:0007669"/>
    <property type="project" value="TreeGrafter"/>
</dbReference>
<evidence type="ECO:0000256" key="7">
    <source>
        <dbReference type="ARBA" id="ARBA00023163"/>
    </source>
</evidence>
<gene>
    <name evidence="11" type="ORF">T552_03056</name>
</gene>
<dbReference type="InterPro" id="IPR036236">
    <property type="entry name" value="Znf_C2H2_sf"/>
</dbReference>
<evidence type="ECO:0000313" key="12">
    <source>
        <dbReference type="Proteomes" id="UP000054454"/>
    </source>
</evidence>
<dbReference type="SUPFAM" id="SSF57667">
    <property type="entry name" value="beta-beta-alpha zinc fingers"/>
    <property type="match status" value="1"/>
</dbReference>
<keyword evidence="7" id="KW-0804">Transcription</keyword>
<keyword evidence="5" id="KW-0862">Zinc</keyword>
<dbReference type="Proteomes" id="UP000054454">
    <property type="component" value="Unassembled WGS sequence"/>
</dbReference>
<evidence type="ECO:0000256" key="3">
    <source>
        <dbReference type="ARBA" id="ARBA00022737"/>
    </source>
</evidence>
<keyword evidence="12" id="KW-1185">Reference proteome</keyword>
<dbReference type="RefSeq" id="XP_018224709.1">
    <property type="nucleotide sequence ID" value="XM_018371574.1"/>
</dbReference>
<keyword evidence="2" id="KW-0479">Metal-binding</keyword>
<sequence length="165" mass="18628">MHLRQLTRHIRAYIGEKLHACTFPGCVKRSSRSDELTRHSRIHNNIRIKRGHVQFLYNNSGVFGIQSPVVSTAGAFWPYTLQGLPVANVSSLVRVSSHSSECMHGPNSSRKVSALHPQILLMPLDDMQISFRSSKQDFSTHTCLQHNLNEMHIRSLLSLLISNGF</sequence>
<proteinExistence type="predicted"/>
<dbReference type="PANTHER" id="PTHR47428">
    <property type="entry name" value="REGULATORY PROTEIN MIG1-RELATED"/>
    <property type="match status" value="1"/>
</dbReference>